<comment type="caution">
    <text evidence="2">The sequence shown here is derived from an EMBL/GenBank/DDBJ whole genome shotgun (WGS) entry which is preliminary data.</text>
</comment>
<evidence type="ECO:0008006" key="4">
    <source>
        <dbReference type="Google" id="ProtNLM"/>
    </source>
</evidence>
<protein>
    <recommendedName>
        <fullName evidence="4">Antitoxin Xre/MbcA/ParS-like toxin-binding domain-containing protein</fullName>
    </recommendedName>
</protein>
<dbReference type="EMBL" id="BSPC01000068">
    <property type="protein sequence ID" value="GLS22985.1"/>
    <property type="molecule type" value="Genomic_DNA"/>
</dbReference>
<evidence type="ECO:0000313" key="3">
    <source>
        <dbReference type="Proteomes" id="UP001156882"/>
    </source>
</evidence>
<accession>A0ABQ6CSA3</accession>
<feature type="region of interest" description="Disordered" evidence="1">
    <location>
        <begin position="65"/>
        <end position="94"/>
    </location>
</feature>
<sequence length="94" mass="10264">MEITDYTSVPHKASRIVNALWHELHPSEGARPAGWHPTPDEVRGLNLREIIGPSGTRIVRSWLQEAADSEHERMSTSPDEGVGGESVAPEGQAD</sequence>
<keyword evidence="3" id="KW-1185">Reference proteome</keyword>
<proteinExistence type="predicted"/>
<organism evidence="2 3">
    <name type="scientific">Labrys miyagiensis</name>
    <dbReference type="NCBI Taxonomy" id="346912"/>
    <lineage>
        <taxon>Bacteria</taxon>
        <taxon>Pseudomonadati</taxon>
        <taxon>Pseudomonadota</taxon>
        <taxon>Alphaproteobacteria</taxon>
        <taxon>Hyphomicrobiales</taxon>
        <taxon>Xanthobacteraceae</taxon>
        <taxon>Labrys</taxon>
    </lineage>
</organism>
<name>A0ABQ6CSA3_9HYPH</name>
<gene>
    <name evidence="2" type="ORF">GCM10007874_60050</name>
</gene>
<evidence type="ECO:0000313" key="2">
    <source>
        <dbReference type="EMBL" id="GLS22985.1"/>
    </source>
</evidence>
<reference evidence="3" key="1">
    <citation type="journal article" date="2019" name="Int. J. Syst. Evol. Microbiol.">
        <title>The Global Catalogue of Microorganisms (GCM) 10K type strain sequencing project: providing services to taxonomists for standard genome sequencing and annotation.</title>
        <authorList>
            <consortium name="The Broad Institute Genomics Platform"/>
            <consortium name="The Broad Institute Genome Sequencing Center for Infectious Disease"/>
            <person name="Wu L."/>
            <person name="Ma J."/>
        </authorList>
    </citation>
    <scope>NUCLEOTIDE SEQUENCE [LARGE SCALE GENOMIC DNA]</scope>
    <source>
        <strain evidence="3">NBRC 101365</strain>
    </source>
</reference>
<dbReference type="Proteomes" id="UP001156882">
    <property type="component" value="Unassembled WGS sequence"/>
</dbReference>
<evidence type="ECO:0000256" key="1">
    <source>
        <dbReference type="SAM" id="MobiDB-lite"/>
    </source>
</evidence>